<dbReference type="EC" id="3.2.1.1" evidence="5"/>
<keyword evidence="6" id="KW-0732">Signal</keyword>
<feature type="chain" id="PRO_5001800245" description="Alpha-amylase" evidence="6">
    <location>
        <begin position="22"/>
        <end position="544"/>
    </location>
</feature>
<evidence type="ECO:0000259" key="7">
    <source>
        <dbReference type="SMART" id="SM00642"/>
    </source>
</evidence>
<gene>
    <name evidence="8" type="ORF">DB31_0758</name>
</gene>
<dbReference type="PANTHER" id="PTHR10357">
    <property type="entry name" value="ALPHA-AMYLASE FAMILY MEMBER"/>
    <property type="match status" value="1"/>
</dbReference>
<dbReference type="SMART" id="SM00642">
    <property type="entry name" value="Aamy"/>
    <property type="match status" value="1"/>
</dbReference>
<dbReference type="GO" id="GO:0043169">
    <property type="term" value="F:cation binding"/>
    <property type="evidence" value="ECO:0007669"/>
    <property type="project" value="InterPro"/>
</dbReference>
<dbReference type="PRINTS" id="PR00110">
    <property type="entry name" value="ALPHAAMYLASE"/>
</dbReference>
<dbReference type="InterPro" id="IPR006046">
    <property type="entry name" value="Alpha_amylase"/>
</dbReference>
<dbReference type="GO" id="GO:0009313">
    <property type="term" value="P:oligosaccharide catabolic process"/>
    <property type="evidence" value="ECO:0007669"/>
    <property type="project" value="TreeGrafter"/>
</dbReference>
<evidence type="ECO:0000313" key="9">
    <source>
        <dbReference type="Proteomes" id="UP000028725"/>
    </source>
</evidence>
<evidence type="ECO:0000256" key="1">
    <source>
        <dbReference type="ARBA" id="ARBA00008061"/>
    </source>
</evidence>
<dbReference type="CDD" id="cd11316">
    <property type="entry name" value="AmyAc_bac2_AmyA"/>
    <property type="match status" value="1"/>
</dbReference>
<dbReference type="InterPro" id="IPR006047">
    <property type="entry name" value="GH13_cat_dom"/>
</dbReference>
<dbReference type="Gene3D" id="3.90.400.10">
    <property type="entry name" value="Oligo-1,6-glucosidase, Domain 2"/>
    <property type="match status" value="1"/>
</dbReference>
<dbReference type="InterPro" id="IPR017853">
    <property type="entry name" value="GH"/>
</dbReference>
<dbReference type="GO" id="GO:0004556">
    <property type="term" value="F:alpha-amylase activity"/>
    <property type="evidence" value="ECO:0007669"/>
    <property type="project" value="UniProtKB-UniRule"/>
</dbReference>
<dbReference type="Pfam" id="PF23915">
    <property type="entry name" value="SusG_C"/>
    <property type="match status" value="1"/>
</dbReference>
<dbReference type="RefSeq" id="WP_052419681.1">
    <property type="nucleotide sequence ID" value="NZ_JMCB01000001.1"/>
</dbReference>
<dbReference type="InterPro" id="IPR013780">
    <property type="entry name" value="Glyco_hydro_b"/>
</dbReference>
<keyword evidence="2 5" id="KW-0378">Hydrolase</keyword>
<dbReference type="STRING" id="394096.DB31_0758"/>
<evidence type="ECO:0000256" key="2">
    <source>
        <dbReference type="ARBA" id="ARBA00022801"/>
    </source>
</evidence>
<comment type="catalytic activity">
    <reaction evidence="5">
        <text>Endohydrolysis of (1-&gt;4)-alpha-D-glucosidic linkages in polysaccharides containing three or more (1-&gt;4)-alpha-linked D-glucose units.</text>
        <dbReference type="EC" id="3.2.1.1"/>
    </reaction>
</comment>
<dbReference type="Gene3D" id="3.20.20.80">
    <property type="entry name" value="Glycosidases"/>
    <property type="match status" value="3"/>
</dbReference>
<protein>
    <recommendedName>
        <fullName evidence="5">Alpha-amylase</fullName>
        <ecNumber evidence="5">3.2.1.1</ecNumber>
    </recommendedName>
</protein>
<keyword evidence="3 5" id="KW-0326">Glycosidase</keyword>
<dbReference type="InterPro" id="IPR045857">
    <property type="entry name" value="O16G_dom_2"/>
</dbReference>
<keyword evidence="9" id="KW-1185">Reference proteome</keyword>
<dbReference type="OrthoDB" id="9805159at2"/>
<reference evidence="8 9" key="1">
    <citation type="submission" date="2014-04" db="EMBL/GenBank/DDBJ databases">
        <title>Genome assembly of Hyalangium minutum DSM 14724.</title>
        <authorList>
            <person name="Sharma G."/>
            <person name="Subramanian S."/>
        </authorList>
    </citation>
    <scope>NUCLEOTIDE SEQUENCE [LARGE SCALE GENOMIC DNA]</scope>
    <source>
        <strain evidence="8 9">DSM 14724</strain>
    </source>
</reference>
<name>A0A085WXT2_9BACT</name>
<feature type="signal peptide" evidence="6">
    <location>
        <begin position="1"/>
        <end position="21"/>
    </location>
</feature>
<proteinExistence type="inferred from homology"/>
<dbReference type="Gene3D" id="2.60.40.1180">
    <property type="entry name" value="Golgi alpha-mannosidase II"/>
    <property type="match status" value="1"/>
</dbReference>
<evidence type="ECO:0000256" key="3">
    <source>
        <dbReference type="ARBA" id="ARBA00023295"/>
    </source>
</evidence>
<sequence>MNRLLSVRALALLCVALVSCATPSSSRPSAEAAPASGWQLEWARGAVFYEVFVRSFADSNGDGVGDFNGLTSKLDYLKGLGVEALWLMPMFESPSYHGYDVVDYEKVDSEYGTQEDFDRLVREAHQRGIRIVIDFVLNHTSAQHPWFVESASSPQSPKRDWYVWRQDNPGWKQPWGDGPVWHEKNGAYYYGIFWSGMPDLNYRNPEVRAEVKRLASLWLARGVDGFRLDAARHMVERGPGEEQNDTPETHDFWKEFSAHVRSVRPDALLVGEVWSDSKDILPYYGSTEKVRGGDELPMLFYFPVAEAILDSLQYGDAARLHARIEEFSTAFPSGALTAPFLANHDQVRVATRLEGQEGRIRVAPAVLLTLPGTPFLYYGEELGMPNGPVEGRDRDPAKRLPLPWDGTEKAGFTTGKPWAPFVAGWQQRNVAAQLADPGSLLQRYRKLIQLRHDSPALRVGTLKPLPRSDAAPAVVAYLREAPGERVLVVHNLGASPATVSQVLPGAPLDPLFVDPQVQAGAEASTSNSWQFVVPAYSSGVWRLR</sequence>
<evidence type="ECO:0000256" key="4">
    <source>
        <dbReference type="RuleBase" id="RU003615"/>
    </source>
</evidence>
<comment type="similarity">
    <text evidence="1 4">Belongs to the glycosyl hydrolase 13 family.</text>
</comment>
<evidence type="ECO:0000313" key="8">
    <source>
        <dbReference type="EMBL" id="KFE72495.1"/>
    </source>
</evidence>
<accession>A0A085WXT2</accession>
<dbReference type="InterPro" id="IPR056300">
    <property type="entry name" value="SusG-like_C"/>
</dbReference>
<dbReference type="PROSITE" id="PS51257">
    <property type="entry name" value="PROKAR_LIPOPROTEIN"/>
    <property type="match status" value="1"/>
</dbReference>
<dbReference type="SUPFAM" id="SSF51011">
    <property type="entry name" value="Glycosyl hydrolase domain"/>
    <property type="match status" value="1"/>
</dbReference>
<dbReference type="Proteomes" id="UP000028725">
    <property type="component" value="Unassembled WGS sequence"/>
</dbReference>
<organism evidence="8 9">
    <name type="scientific">Hyalangium minutum</name>
    <dbReference type="NCBI Taxonomy" id="394096"/>
    <lineage>
        <taxon>Bacteria</taxon>
        <taxon>Pseudomonadati</taxon>
        <taxon>Myxococcota</taxon>
        <taxon>Myxococcia</taxon>
        <taxon>Myxococcales</taxon>
        <taxon>Cystobacterineae</taxon>
        <taxon>Archangiaceae</taxon>
        <taxon>Hyalangium</taxon>
    </lineage>
</organism>
<dbReference type="Pfam" id="PF00128">
    <property type="entry name" value="Alpha-amylase"/>
    <property type="match status" value="1"/>
</dbReference>
<dbReference type="EMBL" id="JMCB01000001">
    <property type="protein sequence ID" value="KFE72495.1"/>
    <property type="molecule type" value="Genomic_DNA"/>
</dbReference>
<evidence type="ECO:0000256" key="5">
    <source>
        <dbReference type="RuleBase" id="RU361134"/>
    </source>
</evidence>
<dbReference type="PANTHER" id="PTHR10357:SF179">
    <property type="entry name" value="NEUTRAL AND BASIC AMINO ACID TRANSPORT PROTEIN RBAT"/>
    <property type="match status" value="1"/>
</dbReference>
<feature type="domain" description="Glycosyl hydrolase family 13 catalytic" evidence="7">
    <location>
        <begin position="50"/>
        <end position="451"/>
    </location>
</feature>
<evidence type="ECO:0000256" key="6">
    <source>
        <dbReference type="SAM" id="SignalP"/>
    </source>
</evidence>
<dbReference type="AlphaFoldDB" id="A0A085WXT2"/>
<dbReference type="PATRIC" id="fig|394096.3.peg.750"/>
<keyword evidence="5" id="KW-0119">Carbohydrate metabolism</keyword>
<dbReference type="SUPFAM" id="SSF51445">
    <property type="entry name" value="(Trans)glycosidases"/>
    <property type="match status" value="1"/>
</dbReference>
<comment type="caution">
    <text evidence="8">The sequence shown here is derived from an EMBL/GenBank/DDBJ whole genome shotgun (WGS) entry which is preliminary data.</text>
</comment>